<gene>
    <name evidence="1" type="ORF">Cgig2_016930</name>
</gene>
<name>A0A9Q1GZB9_9CARY</name>
<protein>
    <recommendedName>
        <fullName evidence="3">Aminotransferase-like plant mobile domain-containing protein</fullName>
    </recommendedName>
</protein>
<dbReference type="EMBL" id="JAKOGI010001168">
    <property type="protein sequence ID" value="KAJ8427238.1"/>
    <property type="molecule type" value="Genomic_DNA"/>
</dbReference>
<reference evidence="1" key="1">
    <citation type="submission" date="2022-04" db="EMBL/GenBank/DDBJ databases">
        <title>Carnegiea gigantea Genome sequencing and assembly v2.</title>
        <authorList>
            <person name="Copetti D."/>
            <person name="Sanderson M.J."/>
            <person name="Burquez A."/>
            <person name="Wojciechowski M.F."/>
        </authorList>
    </citation>
    <scope>NUCLEOTIDE SEQUENCE</scope>
    <source>
        <strain evidence="1">SGP5-SGP5p</strain>
        <tissue evidence="1">Aerial part</tissue>
    </source>
</reference>
<sequence length="278" mass="31958">MEEVLKEVMEERVSWERQMRMIVHKDISIYKNCVLVLLELCSMHNEVQMVSSFRKLYTFLIVSGLFFLRCAGGVTWNLISMVKDVDEVSKYNWSEAMQDFLVEAMEEIKEKMRITKNLQIGFAKMSHAWFYEHTSMYASADKKRMSRLSSCVNFYKGKKYNTGVAIKPVTKIWDVERSLQVVEAFVETDECNAYVEDAQVYPIVTFVRCNKLQGTLAERVGCTMQGKKSHVATKKELEEFNEAIALNITFGTVPNDVELKDVPQEGTNTTMGSPEAEL</sequence>
<dbReference type="Proteomes" id="UP001153076">
    <property type="component" value="Unassembled WGS sequence"/>
</dbReference>
<comment type="caution">
    <text evidence="1">The sequence shown here is derived from an EMBL/GenBank/DDBJ whole genome shotgun (WGS) entry which is preliminary data.</text>
</comment>
<dbReference type="AlphaFoldDB" id="A0A9Q1GZB9"/>
<keyword evidence="2" id="KW-1185">Reference proteome</keyword>
<evidence type="ECO:0000313" key="1">
    <source>
        <dbReference type="EMBL" id="KAJ8427238.1"/>
    </source>
</evidence>
<evidence type="ECO:0008006" key="3">
    <source>
        <dbReference type="Google" id="ProtNLM"/>
    </source>
</evidence>
<accession>A0A9Q1GZB9</accession>
<dbReference type="OrthoDB" id="1694156at2759"/>
<evidence type="ECO:0000313" key="2">
    <source>
        <dbReference type="Proteomes" id="UP001153076"/>
    </source>
</evidence>
<organism evidence="1 2">
    <name type="scientific">Carnegiea gigantea</name>
    <dbReference type="NCBI Taxonomy" id="171969"/>
    <lineage>
        <taxon>Eukaryota</taxon>
        <taxon>Viridiplantae</taxon>
        <taxon>Streptophyta</taxon>
        <taxon>Embryophyta</taxon>
        <taxon>Tracheophyta</taxon>
        <taxon>Spermatophyta</taxon>
        <taxon>Magnoliopsida</taxon>
        <taxon>eudicotyledons</taxon>
        <taxon>Gunneridae</taxon>
        <taxon>Pentapetalae</taxon>
        <taxon>Caryophyllales</taxon>
        <taxon>Cactineae</taxon>
        <taxon>Cactaceae</taxon>
        <taxon>Cactoideae</taxon>
        <taxon>Echinocereeae</taxon>
        <taxon>Carnegiea</taxon>
    </lineage>
</organism>
<proteinExistence type="predicted"/>